<feature type="domain" description="Disease resistance protein winged helix" evidence="10">
    <location>
        <begin position="425"/>
        <end position="496"/>
    </location>
</feature>
<protein>
    <recommendedName>
        <fullName evidence="14">AAA+ ATPase domain-containing protein</fullName>
    </recommendedName>
</protein>
<evidence type="ECO:0000256" key="6">
    <source>
        <dbReference type="ARBA" id="ARBA00023054"/>
    </source>
</evidence>
<dbReference type="Pfam" id="PF23598">
    <property type="entry name" value="LRR_14"/>
    <property type="match status" value="1"/>
</dbReference>
<evidence type="ECO:0000256" key="4">
    <source>
        <dbReference type="ARBA" id="ARBA00022741"/>
    </source>
</evidence>
<dbReference type="SUPFAM" id="SSF52058">
    <property type="entry name" value="L domain-like"/>
    <property type="match status" value="1"/>
</dbReference>
<dbReference type="PANTHER" id="PTHR23155">
    <property type="entry name" value="DISEASE RESISTANCE PROTEIN RP"/>
    <property type="match status" value="1"/>
</dbReference>
<keyword evidence="13" id="KW-1185">Reference proteome</keyword>
<evidence type="ECO:0000256" key="1">
    <source>
        <dbReference type="ARBA" id="ARBA00008894"/>
    </source>
</evidence>
<dbReference type="InterPro" id="IPR027417">
    <property type="entry name" value="P-loop_NTPase"/>
</dbReference>
<dbReference type="Gene3D" id="1.10.10.10">
    <property type="entry name" value="Winged helix-like DNA-binding domain superfamily/Winged helix DNA-binding domain"/>
    <property type="match status" value="1"/>
</dbReference>
<dbReference type="Gramene" id="ONIVA03G30030.2">
    <property type="protein sequence ID" value="ONIVA03G30030.2"/>
    <property type="gene ID" value="ONIVA03G30030"/>
</dbReference>
<keyword evidence="4" id="KW-0547">Nucleotide-binding</keyword>
<evidence type="ECO:0000313" key="13">
    <source>
        <dbReference type="Proteomes" id="UP000006591"/>
    </source>
</evidence>
<evidence type="ECO:0000259" key="9">
    <source>
        <dbReference type="Pfam" id="PF18052"/>
    </source>
</evidence>
<evidence type="ECO:0000259" key="10">
    <source>
        <dbReference type="Pfam" id="PF23559"/>
    </source>
</evidence>
<feature type="region of interest" description="Disordered" evidence="7">
    <location>
        <begin position="944"/>
        <end position="965"/>
    </location>
</feature>
<dbReference type="GO" id="GO:0043531">
    <property type="term" value="F:ADP binding"/>
    <property type="evidence" value="ECO:0007669"/>
    <property type="project" value="InterPro"/>
</dbReference>
<dbReference type="CDD" id="cd14798">
    <property type="entry name" value="RX-CC_like"/>
    <property type="match status" value="1"/>
</dbReference>
<proteinExistence type="inferred from homology"/>
<dbReference type="PRINTS" id="PR00364">
    <property type="entry name" value="DISEASERSIST"/>
</dbReference>
<evidence type="ECO:0000259" key="11">
    <source>
        <dbReference type="Pfam" id="PF23598"/>
    </source>
</evidence>
<dbReference type="FunFam" id="1.10.10.10:FF:000322">
    <property type="entry name" value="Probable disease resistance protein At1g63360"/>
    <property type="match status" value="1"/>
</dbReference>
<dbReference type="GO" id="GO:0002758">
    <property type="term" value="P:innate immune response-activating signaling pathway"/>
    <property type="evidence" value="ECO:0007669"/>
    <property type="project" value="UniProtKB-ARBA"/>
</dbReference>
<feature type="domain" description="NB-ARC" evidence="8">
    <location>
        <begin position="174"/>
        <end position="338"/>
    </location>
</feature>
<dbReference type="InterPro" id="IPR058922">
    <property type="entry name" value="WHD_DRP"/>
</dbReference>
<dbReference type="eggNOG" id="KOG4658">
    <property type="taxonomic scope" value="Eukaryota"/>
</dbReference>
<keyword evidence="5" id="KW-0611">Plant defense</keyword>
<dbReference type="Gene3D" id="3.40.50.300">
    <property type="entry name" value="P-loop containing nucleotide triphosphate hydrolases"/>
    <property type="match status" value="1"/>
</dbReference>
<evidence type="ECO:0000256" key="5">
    <source>
        <dbReference type="ARBA" id="ARBA00022821"/>
    </source>
</evidence>
<evidence type="ECO:0000256" key="7">
    <source>
        <dbReference type="SAM" id="MobiDB-lite"/>
    </source>
</evidence>
<dbReference type="InterPro" id="IPR055414">
    <property type="entry name" value="LRR_R13L4/SHOC2-like"/>
</dbReference>
<dbReference type="InterPro" id="IPR042197">
    <property type="entry name" value="Apaf_helical"/>
</dbReference>
<reference evidence="12" key="2">
    <citation type="submission" date="2018-04" db="EMBL/GenBank/DDBJ databases">
        <title>OnivRS2 (Oryza nivara Reference Sequence Version 2).</title>
        <authorList>
            <person name="Zhang J."/>
            <person name="Kudrna D."/>
            <person name="Lee S."/>
            <person name="Talag J."/>
            <person name="Rajasekar S."/>
            <person name="Welchert J."/>
            <person name="Hsing Y.-I."/>
            <person name="Wing R.A."/>
        </authorList>
    </citation>
    <scope>NUCLEOTIDE SEQUENCE [LARGE SCALE GENOMIC DNA]</scope>
    <source>
        <strain evidence="12">SL10</strain>
    </source>
</reference>
<dbReference type="InterPro" id="IPR044974">
    <property type="entry name" value="Disease_R_plants"/>
</dbReference>
<dbReference type="InterPro" id="IPR032675">
    <property type="entry name" value="LRR_dom_sf"/>
</dbReference>
<keyword evidence="3" id="KW-0677">Repeat</keyword>
<evidence type="ECO:0000256" key="3">
    <source>
        <dbReference type="ARBA" id="ARBA00022737"/>
    </source>
</evidence>
<dbReference type="Proteomes" id="UP000006591">
    <property type="component" value="Chromosome 3"/>
</dbReference>
<dbReference type="STRING" id="4536.A0A0E0GRJ6"/>
<dbReference type="GO" id="GO:0009626">
    <property type="term" value="P:plant-type hypersensitive response"/>
    <property type="evidence" value="ECO:0007669"/>
    <property type="project" value="UniProtKB-ARBA"/>
</dbReference>
<comment type="similarity">
    <text evidence="1">Belongs to the disease resistance NB-LRR family.</text>
</comment>
<evidence type="ECO:0000256" key="2">
    <source>
        <dbReference type="ARBA" id="ARBA00022614"/>
    </source>
</evidence>
<dbReference type="EnsemblPlants" id="ONIVA03G30030.1">
    <property type="protein sequence ID" value="ONIVA03G30030.1"/>
    <property type="gene ID" value="ONIVA03G30030"/>
</dbReference>
<dbReference type="Pfam" id="PF18052">
    <property type="entry name" value="Rx_N"/>
    <property type="match status" value="1"/>
</dbReference>
<dbReference type="InterPro" id="IPR041118">
    <property type="entry name" value="Rx_N"/>
</dbReference>
<sequence>MAASTGVVSSLLSKLATLAEQKYGDVRRIRREITFLTDELSSMNALLLKLADMEELDPQLKEWRNKVRELAYDVEDCIDAFAHHHRLSRGDADPGGLIRRAARNMKKLRASYRAADQIHELKARIMEVSDRRLRYKLDEAASAAPAPALAIDPRLPALFAESKGLVGIEGPRSTLVSWLMDGEGQLKVISIVGFGGLGKTTLAKEVNHAVGAHFQLKAFVSVSRNLNPKKLICDVLSQIMDQKDYGKLEVEQLIPILREHLADKRYLIIIDDIWRIQAWDLVKSALHDNSCQSRIITTTRISTVAESCCSTLKDRIYYIEPLNEVESRELFFKRIFATEHGCPPHLEEVSNEILKKCGGLPLAILSIASSLANKPDIKEQWEMVKKSIGFALEGTPTLEGMNKILLFSYYDLPTHLKACLLYLSIFPEDYVIASDKLVWRWMSEGLIVGEMGKNLEQAGQIYFNELINRSMIEPVGVRYDGKVLACRVHDMVLDMIISLSAQENFVTILHGHEDKFAGEKIRRLSLRCNRPDVEVTQVTSKKFAQARSISLFGYKEMLDLQGFQALRVLDLGQTVLFKQVKNIGKCYQLKYLDLSNTDIVELPEEIGNVQSLETLDLRNCRRLTLPSTISGLRKLVRLLVDYTAALPEEISGLVALQVLSCASYNSVKFMQALGQLTELRSLAFKCWNPDWYFDAGMYKEVSVASLRELGKHKLQYLDICDDDAILDALMCSSSESDCPFPHLQKLVLSNHNIQRIPRWIGSLVNLCHLEIVVKTTRQNDLGTLGNLPCLLYLKICRLYEPVESQQFIVPNRGFRCLKELCFQCWCPLGLEFAPGAMPWVQTFRLWFMPCWKSCDHGVSVGLGIEHLLELKLVDVETGYGCGKREVKSFEAAITAVVANHPRRPALVLRRSGERSAVRKENWTAVETNMNKSLFDSSTVRQSLQKESRDSSTVKQRLQKQSRFQT</sequence>
<dbReference type="EnsemblPlants" id="ONIVA03G30030.2">
    <property type="protein sequence ID" value="ONIVA03G30030.2"/>
    <property type="gene ID" value="ONIVA03G30030"/>
</dbReference>
<dbReference type="Gramene" id="ONIVA03G30030.1">
    <property type="protein sequence ID" value="ONIVA03G30030.1"/>
    <property type="gene ID" value="ONIVA03G30030"/>
</dbReference>
<dbReference type="Gene3D" id="3.80.10.10">
    <property type="entry name" value="Ribonuclease Inhibitor"/>
    <property type="match status" value="1"/>
</dbReference>
<feature type="domain" description="Disease resistance N-terminal" evidence="9">
    <location>
        <begin position="7"/>
        <end position="89"/>
    </location>
</feature>
<dbReference type="HOGENOM" id="CLU_000837_25_1_1"/>
<feature type="domain" description="Disease resistance R13L4/SHOC-2-like LRR" evidence="11">
    <location>
        <begin position="545"/>
        <end position="906"/>
    </location>
</feature>
<dbReference type="InterPro" id="IPR002182">
    <property type="entry name" value="NB-ARC"/>
</dbReference>
<accession>A0A0E0GRJ6</accession>
<dbReference type="OMA" id="ILDALMC"/>
<feature type="compositionally biased region" description="Polar residues" evidence="7">
    <location>
        <begin position="952"/>
        <end position="965"/>
    </location>
</feature>
<evidence type="ECO:0000313" key="12">
    <source>
        <dbReference type="EnsemblPlants" id="ONIVA03G30030.1"/>
    </source>
</evidence>
<dbReference type="Gene3D" id="1.10.8.430">
    <property type="entry name" value="Helical domain of apoptotic protease-activating factors"/>
    <property type="match status" value="1"/>
</dbReference>
<evidence type="ECO:0000259" key="8">
    <source>
        <dbReference type="Pfam" id="PF00931"/>
    </source>
</evidence>
<dbReference type="SUPFAM" id="SSF52540">
    <property type="entry name" value="P-loop containing nucleoside triphosphate hydrolases"/>
    <property type="match status" value="1"/>
</dbReference>
<dbReference type="Pfam" id="PF23559">
    <property type="entry name" value="WHD_DRP"/>
    <property type="match status" value="1"/>
</dbReference>
<dbReference type="GO" id="GO:0042742">
    <property type="term" value="P:defense response to bacterium"/>
    <property type="evidence" value="ECO:0007669"/>
    <property type="project" value="UniProtKB-ARBA"/>
</dbReference>
<dbReference type="AlphaFoldDB" id="A0A0E0GRJ6"/>
<evidence type="ECO:0008006" key="14">
    <source>
        <dbReference type="Google" id="ProtNLM"/>
    </source>
</evidence>
<dbReference type="Gene3D" id="1.20.5.4130">
    <property type="match status" value="1"/>
</dbReference>
<keyword evidence="2" id="KW-0433">Leucine-rich repeat</keyword>
<dbReference type="InterPro" id="IPR038005">
    <property type="entry name" value="RX-like_CC"/>
</dbReference>
<keyword evidence="6" id="KW-0175">Coiled coil</keyword>
<dbReference type="Pfam" id="PF00931">
    <property type="entry name" value="NB-ARC"/>
    <property type="match status" value="1"/>
</dbReference>
<dbReference type="InterPro" id="IPR036388">
    <property type="entry name" value="WH-like_DNA-bd_sf"/>
</dbReference>
<organism evidence="12">
    <name type="scientific">Oryza nivara</name>
    <name type="common">Indian wild rice</name>
    <name type="synonym">Oryza sativa f. spontanea</name>
    <dbReference type="NCBI Taxonomy" id="4536"/>
    <lineage>
        <taxon>Eukaryota</taxon>
        <taxon>Viridiplantae</taxon>
        <taxon>Streptophyta</taxon>
        <taxon>Embryophyta</taxon>
        <taxon>Tracheophyta</taxon>
        <taxon>Spermatophyta</taxon>
        <taxon>Magnoliopsida</taxon>
        <taxon>Liliopsida</taxon>
        <taxon>Poales</taxon>
        <taxon>Poaceae</taxon>
        <taxon>BOP clade</taxon>
        <taxon>Oryzoideae</taxon>
        <taxon>Oryzeae</taxon>
        <taxon>Oryzinae</taxon>
        <taxon>Oryza</taxon>
    </lineage>
</organism>
<reference evidence="12" key="1">
    <citation type="submission" date="2015-04" db="UniProtKB">
        <authorList>
            <consortium name="EnsemblPlants"/>
        </authorList>
    </citation>
    <scope>IDENTIFICATION</scope>
    <source>
        <strain evidence="12">SL10</strain>
    </source>
</reference>
<dbReference type="PANTHER" id="PTHR23155:SF1167">
    <property type="entry name" value="OS08G0412100 PROTEIN"/>
    <property type="match status" value="1"/>
</dbReference>
<name>A0A0E0GRJ6_ORYNI</name>